<reference evidence="1" key="1">
    <citation type="submission" date="2021-01" db="EMBL/GenBank/DDBJ databases">
        <authorList>
            <person name="Corre E."/>
            <person name="Pelletier E."/>
            <person name="Niang G."/>
            <person name="Scheremetjew M."/>
            <person name="Finn R."/>
            <person name="Kale V."/>
            <person name="Holt S."/>
            <person name="Cochrane G."/>
            <person name="Meng A."/>
            <person name="Brown T."/>
            <person name="Cohen L."/>
        </authorList>
    </citation>
    <scope>NUCLEOTIDE SEQUENCE</scope>
    <source>
        <strain evidence="1">RCC927</strain>
    </source>
</reference>
<name>A0A7S3BBR3_9VIRI</name>
<proteinExistence type="predicted"/>
<protein>
    <recommendedName>
        <fullName evidence="2">Component of oligomeric Golgi complex 6</fullName>
    </recommendedName>
</protein>
<dbReference type="EMBL" id="HBHY01003408">
    <property type="protein sequence ID" value="CAE0128820.1"/>
    <property type="molecule type" value="Transcribed_RNA"/>
</dbReference>
<organism evidence="1">
    <name type="scientific">Prasinoderma singulare</name>
    <dbReference type="NCBI Taxonomy" id="676789"/>
    <lineage>
        <taxon>Eukaryota</taxon>
        <taxon>Viridiplantae</taxon>
        <taxon>Prasinodermophyta</taxon>
        <taxon>Prasinodermophyceae</taxon>
        <taxon>Prasinodermales</taxon>
        <taxon>Prasinodermaceae</taxon>
        <taxon>Prasinoderma</taxon>
    </lineage>
</organism>
<evidence type="ECO:0000313" key="1">
    <source>
        <dbReference type="EMBL" id="CAE0128820.1"/>
    </source>
</evidence>
<evidence type="ECO:0008006" key="2">
    <source>
        <dbReference type="Google" id="ProtNLM"/>
    </source>
</evidence>
<dbReference type="AlphaFoldDB" id="A0A7S3BBR3"/>
<gene>
    <name evidence="1" type="ORF">PSIN1315_LOCUS2213</name>
</gene>
<accession>A0A7S3BBR3</accession>
<sequence length="243" mass="24315">MTAPSVQGGEDLEQLLSAVLDPVMAAIESAASSYSDAEAEAMAAAADIAALPGAPPPRAPPTGLASPKARTFAMNNIDALSVALLAAPPSSEAAVAPRLEALAAAREAHFEAAVQAEIEAVMEGTGLAGAFAAAQGMMSGGDKLDAGGAACELPHIAAGLEKLYAVFTVGGGGGGGGEESGGTTFPSFGYMRVDARKGARARLARALAAEYEALYLSVATTYGREGQQALQRTPDDVRVILGV</sequence>